<dbReference type="EMBL" id="QEXV01000003">
    <property type="protein sequence ID" value="PWE17171.1"/>
    <property type="molecule type" value="Genomic_DNA"/>
</dbReference>
<evidence type="ECO:0000313" key="3">
    <source>
        <dbReference type="Proteomes" id="UP000245168"/>
    </source>
</evidence>
<evidence type="ECO:0000313" key="2">
    <source>
        <dbReference type="EMBL" id="PWE17171.1"/>
    </source>
</evidence>
<organism evidence="2 3">
    <name type="scientific">Marinicauda salina</name>
    <dbReference type="NCBI Taxonomy" id="2135793"/>
    <lineage>
        <taxon>Bacteria</taxon>
        <taxon>Pseudomonadati</taxon>
        <taxon>Pseudomonadota</taxon>
        <taxon>Alphaproteobacteria</taxon>
        <taxon>Maricaulales</taxon>
        <taxon>Maricaulaceae</taxon>
        <taxon>Marinicauda</taxon>
    </lineage>
</organism>
<feature type="domain" description="Transcription regulator AsnC/Lrp ligand binding" evidence="1">
    <location>
        <begin position="6"/>
        <end position="77"/>
    </location>
</feature>
<gene>
    <name evidence="2" type="ORF">DDZ18_05590</name>
</gene>
<proteinExistence type="predicted"/>
<name>A0A2U2BT27_9PROT</name>
<dbReference type="Proteomes" id="UP000245168">
    <property type="component" value="Unassembled WGS sequence"/>
</dbReference>
<evidence type="ECO:0000259" key="1">
    <source>
        <dbReference type="Pfam" id="PF01037"/>
    </source>
</evidence>
<dbReference type="Pfam" id="PF01037">
    <property type="entry name" value="AsnC_trans_reg"/>
    <property type="match status" value="1"/>
</dbReference>
<accession>A0A2U2BT27</accession>
<dbReference type="RefSeq" id="WP_109252402.1">
    <property type="nucleotide sequence ID" value="NZ_QEXV01000003.1"/>
</dbReference>
<dbReference type="AlphaFoldDB" id="A0A2U2BT27"/>
<dbReference type="InterPro" id="IPR011008">
    <property type="entry name" value="Dimeric_a/b-barrel"/>
</dbReference>
<dbReference type="OrthoDB" id="9799041at2"/>
<dbReference type="InterPro" id="IPR019887">
    <property type="entry name" value="Tscrpt_reg_AsnC/Lrp_C"/>
</dbReference>
<dbReference type="SUPFAM" id="SSF54909">
    <property type="entry name" value="Dimeric alpha+beta barrel"/>
    <property type="match status" value="1"/>
</dbReference>
<sequence length="88" mass="9860">MRQFYIFIKCELGRTYEVASQIVDEVAETRQVHSVSGAFDLLAQFAVEAEADIGRFVNRKIQTIPGVKDTQTIICFNAFTADRGLGED</sequence>
<protein>
    <submittedName>
        <fullName evidence="2">AsnC family transcriptional regulator</fullName>
    </submittedName>
</protein>
<dbReference type="Gene3D" id="3.30.70.920">
    <property type="match status" value="1"/>
</dbReference>
<comment type="caution">
    <text evidence="2">The sequence shown here is derived from an EMBL/GenBank/DDBJ whole genome shotgun (WGS) entry which is preliminary data.</text>
</comment>
<reference evidence="3" key="1">
    <citation type="submission" date="2018-05" db="EMBL/GenBank/DDBJ databases">
        <authorList>
            <person name="Liu B.-T."/>
        </authorList>
    </citation>
    <scope>NUCLEOTIDE SEQUENCE [LARGE SCALE GENOMIC DNA]</scope>
    <source>
        <strain evidence="3">WD6-1</strain>
    </source>
</reference>
<keyword evidence="3" id="KW-1185">Reference proteome</keyword>